<evidence type="ECO:0000313" key="1">
    <source>
        <dbReference type="EnsemblPlants" id="OMERI08G16100.1"/>
    </source>
</evidence>
<keyword evidence="2" id="KW-1185">Reference proteome</keyword>
<reference evidence="1" key="2">
    <citation type="submission" date="2018-05" db="EMBL/GenBank/DDBJ databases">
        <title>OmerRS3 (Oryza meridionalis Reference Sequence Version 3).</title>
        <authorList>
            <person name="Zhang J."/>
            <person name="Kudrna D."/>
            <person name="Lee S."/>
            <person name="Talag J."/>
            <person name="Welchert J."/>
            <person name="Wing R.A."/>
        </authorList>
    </citation>
    <scope>NUCLEOTIDE SEQUENCE [LARGE SCALE GENOMIC DNA]</scope>
    <source>
        <strain evidence="1">cv. OR44</strain>
    </source>
</reference>
<dbReference type="Proteomes" id="UP000008021">
    <property type="component" value="Chromosome 8"/>
</dbReference>
<evidence type="ECO:0000313" key="2">
    <source>
        <dbReference type="Proteomes" id="UP000008021"/>
    </source>
</evidence>
<reference evidence="1" key="1">
    <citation type="submission" date="2015-04" db="UniProtKB">
        <authorList>
            <consortium name="EnsemblPlants"/>
        </authorList>
    </citation>
    <scope>IDENTIFICATION</scope>
</reference>
<organism evidence="1">
    <name type="scientific">Oryza meridionalis</name>
    <dbReference type="NCBI Taxonomy" id="40149"/>
    <lineage>
        <taxon>Eukaryota</taxon>
        <taxon>Viridiplantae</taxon>
        <taxon>Streptophyta</taxon>
        <taxon>Embryophyta</taxon>
        <taxon>Tracheophyta</taxon>
        <taxon>Spermatophyta</taxon>
        <taxon>Magnoliopsida</taxon>
        <taxon>Liliopsida</taxon>
        <taxon>Poales</taxon>
        <taxon>Poaceae</taxon>
        <taxon>BOP clade</taxon>
        <taxon>Oryzoideae</taxon>
        <taxon>Oryzeae</taxon>
        <taxon>Oryzinae</taxon>
        <taxon>Oryza</taxon>
    </lineage>
</organism>
<dbReference type="Gramene" id="OMERI08G16100.1">
    <property type="protein sequence ID" value="OMERI08G16100.1"/>
    <property type="gene ID" value="OMERI08G16100"/>
</dbReference>
<protein>
    <submittedName>
        <fullName evidence="1">Uncharacterized protein</fullName>
    </submittedName>
</protein>
<proteinExistence type="predicted"/>
<name>A0A0E0EN36_9ORYZ</name>
<accession>A0A0E0EN36</accession>
<dbReference type="EnsemblPlants" id="OMERI08G16100.1">
    <property type="protein sequence ID" value="OMERI08G16100.1"/>
    <property type="gene ID" value="OMERI08G16100"/>
</dbReference>
<sequence length="119" mass="13525">MVRRGLKQKRRYFFRSCRPRVLRCWRWQGSEDLAFAVAAKMEAKPTPSLPLPLPSKQRGATVAVATTHARVGAFLPPTNSPRLSPPRRRSPAAAAAGIFRRIVWYCAGHTVDFRLYDYL</sequence>
<dbReference type="AlphaFoldDB" id="A0A0E0EN36"/>
<dbReference type="HOGENOM" id="CLU_2065261_0_0_1"/>